<evidence type="ECO:0000313" key="3">
    <source>
        <dbReference type="WBParaSite" id="SCUD_0000697801-mRNA-1"/>
    </source>
</evidence>
<evidence type="ECO:0000313" key="1">
    <source>
        <dbReference type="EMBL" id="VDP24331.1"/>
    </source>
</evidence>
<protein>
    <submittedName>
        <fullName evidence="3">Recep_L_domain domain-containing protein</fullName>
    </submittedName>
</protein>
<evidence type="ECO:0000313" key="2">
    <source>
        <dbReference type="Proteomes" id="UP000279833"/>
    </source>
</evidence>
<dbReference type="WBParaSite" id="SCUD_0000697801-mRNA-1">
    <property type="protein sequence ID" value="SCUD_0000697801-mRNA-1"/>
    <property type="gene ID" value="SCUD_0000697801"/>
</dbReference>
<organism evidence="3">
    <name type="scientific">Schistosoma curassoni</name>
    <dbReference type="NCBI Taxonomy" id="6186"/>
    <lineage>
        <taxon>Eukaryota</taxon>
        <taxon>Metazoa</taxon>
        <taxon>Spiralia</taxon>
        <taxon>Lophotrochozoa</taxon>
        <taxon>Platyhelminthes</taxon>
        <taxon>Trematoda</taxon>
        <taxon>Digenea</taxon>
        <taxon>Strigeidida</taxon>
        <taxon>Schistosomatoidea</taxon>
        <taxon>Schistosomatidae</taxon>
        <taxon>Schistosoma</taxon>
    </lineage>
</organism>
<dbReference type="Proteomes" id="UP000279833">
    <property type="component" value="Unassembled WGS sequence"/>
</dbReference>
<dbReference type="AlphaFoldDB" id="A0A183JW83"/>
<sequence>MVVGGSRQGTLDQDFVLLDTRDQGVLVILRELVLRGGFDLVYNNNNLGRNEIVGHVTLTDNINTFKIIR</sequence>
<name>A0A183JW83_9TREM</name>
<proteinExistence type="predicted"/>
<gene>
    <name evidence="1" type="ORF">SCUD_LOCUS6978</name>
</gene>
<dbReference type="EMBL" id="UZAK01032217">
    <property type="protein sequence ID" value="VDP24331.1"/>
    <property type="molecule type" value="Genomic_DNA"/>
</dbReference>
<keyword evidence="2" id="KW-1185">Reference proteome</keyword>
<reference evidence="3" key="1">
    <citation type="submission" date="2016-06" db="UniProtKB">
        <authorList>
            <consortium name="WormBaseParasite"/>
        </authorList>
    </citation>
    <scope>IDENTIFICATION</scope>
</reference>
<accession>A0A183JW83</accession>
<reference evidence="1 2" key="2">
    <citation type="submission" date="2018-11" db="EMBL/GenBank/DDBJ databases">
        <authorList>
            <consortium name="Pathogen Informatics"/>
        </authorList>
    </citation>
    <scope>NUCLEOTIDE SEQUENCE [LARGE SCALE GENOMIC DNA]</scope>
    <source>
        <strain evidence="1">Dakar</strain>
        <strain evidence="2">Dakar, Senegal</strain>
    </source>
</reference>